<evidence type="ECO:0000313" key="3">
    <source>
        <dbReference type="Proteomes" id="UP000283269"/>
    </source>
</evidence>
<dbReference type="InterPro" id="IPR024764">
    <property type="entry name" value="TFIIIC_Znf"/>
</dbReference>
<evidence type="ECO:0000259" key="1">
    <source>
        <dbReference type="Pfam" id="PF12660"/>
    </source>
</evidence>
<dbReference type="Proteomes" id="UP000283269">
    <property type="component" value="Unassembled WGS sequence"/>
</dbReference>
<evidence type="ECO:0000313" key="2">
    <source>
        <dbReference type="EMBL" id="PPQ85130.1"/>
    </source>
</evidence>
<accession>A0A409X313</accession>
<dbReference type="Pfam" id="PF12660">
    <property type="entry name" value="zf-TFIIIC"/>
    <property type="match status" value="1"/>
</dbReference>
<reference evidence="2 3" key="1">
    <citation type="journal article" date="2018" name="Evol. Lett.">
        <title>Horizontal gene cluster transfer increased hallucinogenic mushroom diversity.</title>
        <authorList>
            <person name="Reynolds H.T."/>
            <person name="Vijayakumar V."/>
            <person name="Gluck-Thaler E."/>
            <person name="Korotkin H.B."/>
            <person name="Matheny P.B."/>
            <person name="Slot J.C."/>
        </authorList>
    </citation>
    <scope>NUCLEOTIDE SEQUENCE [LARGE SCALE GENOMIC DNA]</scope>
    <source>
        <strain evidence="2 3">2631</strain>
    </source>
</reference>
<dbReference type="AlphaFoldDB" id="A0A409X313"/>
<comment type="caution">
    <text evidence="2">The sequence shown here is derived from an EMBL/GenBank/DDBJ whole genome shotgun (WGS) entry which is preliminary data.</text>
</comment>
<keyword evidence="3" id="KW-1185">Reference proteome</keyword>
<dbReference type="InParanoid" id="A0A409X313"/>
<gene>
    <name evidence="2" type="ORF">CVT25_004230</name>
</gene>
<feature type="domain" description="Transcription factor IIIC putative zinc-finger" evidence="1">
    <location>
        <begin position="42"/>
        <end position="74"/>
    </location>
</feature>
<protein>
    <recommendedName>
        <fullName evidence="1">Transcription factor IIIC putative zinc-finger domain-containing protein</fullName>
    </recommendedName>
</protein>
<organism evidence="2 3">
    <name type="scientific">Psilocybe cyanescens</name>
    <dbReference type="NCBI Taxonomy" id="93625"/>
    <lineage>
        <taxon>Eukaryota</taxon>
        <taxon>Fungi</taxon>
        <taxon>Dikarya</taxon>
        <taxon>Basidiomycota</taxon>
        <taxon>Agaricomycotina</taxon>
        <taxon>Agaricomycetes</taxon>
        <taxon>Agaricomycetidae</taxon>
        <taxon>Agaricales</taxon>
        <taxon>Agaricineae</taxon>
        <taxon>Strophariaceae</taxon>
        <taxon>Psilocybe</taxon>
    </lineage>
</organism>
<proteinExistence type="predicted"/>
<dbReference type="OrthoDB" id="421374at2759"/>
<sequence length="99" mass="10190">MIVQSLLPGCPPELTEEGKQLSLLIQPLVAASSPSASAAPDGFGAELNESCPACGVDVPLQDITTAVCANGHTWGIGTMLGDDVYLIDALGSNMYRVQS</sequence>
<dbReference type="EMBL" id="NHYD01002747">
    <property type="protein sequence ID" value="PPQ85130.1"/>
    <property type="molecule type" value="Genomic_DNA"/>
</dbReference>
<name>A0A409X313_PSICY</name>
<dbReference type="STRING" id="93625.A0A409X313"/>